<sequence>MNQFKELDWGCLFDNLNYKNIFWKIRLAECLGGLNNPCEVKIILELIKTDDPDLFVSCIDSLRTIDLSRLTKDELDNINDKISFAKENASLPVRCVLEAFTRKFISN</sequence>
<organism evidence="1">
    <name type="scientific">Cronobacter turicensis</name>
    <dbReference type="NCBI Taxonomy" id="413502"/>
    <lineage>
        <taxon>Bacteria</taxon>
        <taxon>Pseudomonadati</taxon>
        <taxon>Pseudomonadota</taxon>
        <taxon>Gammaproteobacteria</taxon>
        <taxon>Enterobacterales</taxon>
        <taxon>Enterobacteriaceae</taxon>
        <taxon>Cronobacter</taxon>
    </lineage>
</organism>
<gene>
    <name evidence="1" type="ORF">BS411_14990</name>
</gene>
<dbReference type="RefSeq" id="WP_075198976.1">
    <property type="nucleotide sequence ID" value="NZ_CP187985.1"/>
</dbReference>
<protein>
    <recommendedName>
        <fullName evidence="2">HEAT repeat domain-containing protein</fullName>
    </recommendedName>
</protein>
<evidence type="ECO:0000313" key="1">
    <source>
        <dbReference type="EMBL" id="PUX20339.1"/>
    </source>
</evidence>
<proteinExistence type="predicted"/>
<dbReference type="AlphaFoldDB" id="A0A2T7B325"/>
<name>A0A2T7B325_9ENTR</name>
<comment type="caution">
    <text evidence="1">The sequence shown here is derived from an EMBL/GenBank/DDBJ whole genome shotgun (WGS) entry which is preliminary data.</text>
</comment>
<dbReference type="OrthoDB" id="6873127at2"/>
<reference evidence="1" key="1">
    <citation type="submission" date="2016-12" db="EMBL/GenBank/DDBJ databases">
        <title>Analysis of the Molecular Diversity Among Cronobacter Species Isolated from Filth Flies Using a Pan Genomic DNA Microarray.</title>
        <authorList>
            <person name="Pava-Ripoll M."/>
            <person name="Tall B."/>
            <person name="Farber J."/>
            <person name="Fanning S."/>
            <person name="Lehner A."/>
            <person name="Stephan R."/>
            <person name="Pagotto F."/>
            <person name="Iverson C."/>
            <person name="Ziobro G."/>
            <person name="Miller A."/>
            <person name="Pearson R."/>
            <person name="Yan Q."/>
            <person name="Kim M."/>
            <person name="Jeong S."/>
            <person name="Park J."/>
            <person name="Jun S."/>
            <person name="Choi H."/>
            <person name="Chung T."/>
            <person name="Yoo Y."/>
            <person name="Park E."/>
            <person name="Hwang S."/>
            <person name="Lee B."/>
            <person name="Sathyamoorthy V."/>
            <person name="Carter L."/>
            <person name="Mammel M."/>
            <person name="Jackson S."/>
            <person name="Kothary M."/>
            <person name="Patel I."/>
            <person name="Grim C."/>
            <person name="Gopinath G."/>
            <person name="Gangiredla J."/>
            <person name="Chase H."/>
        </authorList>
    </citation>
    <scope>NUCLEOTIDE SEQUENCE [LARGE SCALE GENOMIC DNA]</scope>
    <source>
        <strain evidence="1">MOD1-Sh41s</strain>
    </source>
</reference>
<evidence type="ECO:0008006" key="2">
    <source>
        <dbReference type="Google" id="ProtNLM"/>
    </source>
</evidence>
<dbReference type="EMBL" id="MSAG01000024">
    <property type="protein sequence ID" value="PUX20339.1"/>
    <property type="molecule type" value="Genomic_DNA"/>
</dbReference>
<accession>A0A2T7B325</accession>